<dbReference type="Proteomes" id="UP000011648">
    <property type="component" value="Unassembled WGS sequence"/>
</dbReference>
<evidence type="ECO:0000313" key="2">
    <source>
        <dbReference type="Proteomes" id="UP000011648"/>
    </source>
</evidence>
<keyword evidence="2" id="KW-1185">Reference proteome</keyword>
<proteinExistence type="predicted"/>
<evidence type="ECO:0008006" key="3">
    <source>
        <dbReference type="Google" id="ProtNLM"/>
    </source>
</evidence>
<reference evidence="1 2" key="1">
    <citation type="journal article" date="2014" name="PLoS Genet.">
        <title>Phylogenetically driven sequencing of extremely halophilic archaea reveals strategies for static and dynamic osmo-response.</title>
        <authorList>
            <person name="Becker E.A."/>
            <person name="Seitzer P.M."/>
            <person name="Tritt A."/>
            <person name="Larsen D."/>
            <person name="Krusor M."/>
            <person name="Yao A.I."/>
            <person name="Wu D."/>
            <person name="Madern D."/>
            <person name="Eisen J.A."/>
            <person name="Darling A.E."/>
            <person name="Facciotti M.T."/>
        </authorList>
    </citation>
    <scope>NUCLEOTIDE SEQUENCE [LARGE SCALE GENOMIC DNA]</scope>
    <source>
        <strain evidence="1 2">DSM 12281</strain>
    </source>
</reference>
<dbReference type="NCBIfam" id="NF041921">
    <property type="entry name" value="HVO_A0556"/>
    <property type="match status" value="1"/>
</dbReference>
<sequence length="59" mass="6307">MAKSQSSQQNAAHGQLLSLLEGRPCPACADGELERDRYKGNRAVVCDSCGTPQAQVWSS</sequence>
<accession>L9ZUL9</accession>
<dbReference type="RefSeq" id="WP_006664625.1">
    <property type="nucleotide sequence ID" value="NZ_AOIL01000050.1"/>
</dbReference>
<comment type="caution">
    <text evidence="1">The sequence shown here is derived from an EMBL/GenBank/DDBJ whole genome shotgun (WGS) entry which is preliminary data.</text>
</comment>
<evidence type="ECO:0000313" key="1">
    <source>
        <dbReference type="EMBL" id="ELY88858.1"/>
    </source>
</evidence>
<dbReference type="AlphaFoldDB" id="L9ZUL9"/>
<dbReference type="InterPro" id="IPR049681">
    <property type="entry name" value="HVO_A0556-like"/>
</dbReference>
<dbReference type="EMBL" id="AOIL01000050">
    <property type="protein sequence ID" value="ELY88858.1"/>
    <property type="molecule type" value="Genomic_DNA"/>
</dbReference>
<dbReference type="PATRIC" id="fig|1230458.4.peg.2974"/>
<protein>
    <recommendedName>
        <fullName evidence="3">Small CPxCG-related zinc finger protein</fullName>
    </recommendedName>
</protein>
<gene>
    <name evidence="1" type="ORF">C484_14723</name>
</gene>
<dbReference type="OrthoDB" id="245896at2157"/>
<name>L9ZUL9_9EURY</name>
<organism evidence="1 2">
    <name type="scientific">Natrialba taiwanensis DSM 12281</name>
    <dbReference type="NCBI Taxonomy" id="1230458"/>
    <lineage>
        <taxon>Archaea</taxon>
        <taxon>Methanobacteriati</taxon>
        <taxon>Methanobacteriota</taxon>
        <taxon>Stenosarchaea group</taxon>
        <taxon>Halobacteria</taxon>
        <taxon>Halobacteriales</taxon>
        <taxon>Natrialbaceae</taxon>
        <taxon>Natrialba</taxon>
    </lineage>
</organism>